<evidence type="ECO:0000256" key="3">
    <source>
        <dbReference type="ARBA" id="ARBA00007931"/>
    </source>
</evidence>
<dbReference type="RefSeq" id="WP_194447595.1">
    <property type="nucleotide sequence ID" value="NZ_CP063849.1"/>
</dbReference>
<evidence type="ECO:0000256" key="2">
    <source>
        <dbReference type="ARBA" id="ARBA00004141"/>
    </source>
</evidence>
<dbReference type="SMART" id="SM00228">
    <property type="entry name" value="PDZ"/>
    <property type="match status" value="2"/>
</dbReference>
<keyword evidence="8 11" id="KW-1133">Transmembrane helix</keyword>
<dbReference type="NCBIfam" id="TIGR00054">
    <property type="entry name" value="RIP metalloprotease RseP"/>
    <property type="match status" value="1"/>
</dbReference>
<dbReference type="GO" id="GO:0046872">
    <property type="term" value="F:metal ion binding"/>
    <property type="evidence" value="ECO:0007669"/>
    <property type="project" value="UniProtKB-KW"/>
</dbReference>
<comment type="cofactor">
    <cofactor evidence="1 11">
        <name>Zn(2+)</name>
        <dbReference type="ChEBI" id="CHEBI:29105"/>
    </cofactor>
</comment>
<keyword evidence="6 11" id="KW-0378">Hydrolase</keyword>
<dbReference type="Pfam" id="PF17820">
    <property type="entry name" value="PDZ_6"/>
    <property type="match status" value="2"/>
</dbReference>
<evidence type="ECO:0000256" key="7">
    <source>
        <dbReference type="ARBA" id="ARBA00022833"/>
    </source>
</evidence>
<evidence type="ECO:0000256" key="1">
    <source>
        <dbReference type="ARBA" id="ARBA00001947"/>
    </source>
</evidence>
<evidence type="ECO:0000313" key="14">
    <source>
        <dbReference type="Proteomes" id="UP000593892"/>
    </source>
</evidence>
<evidence type="ECO:0000256" key="11">
    <source>
        <dbReference type="RuleBase" id="RU362031"/>
    </source>
</evidence>
<name>A0A7S7NLQ7_PALFE</name>
<keyword evidence="4 13" id="KW-0645">Protease</keyword>
<comment type="subcellular location">
    <subcellularLocation>
        <location evidence="2">Membrane</location>
        <topology evidence="2">Multi-pass membrane protein</topology>
    </subcellularLocation>
</comment>
<keyword evidence="14" id="KW-1185">Reference proteome</keyword>
<proteinExistence type="inferred from homology"/>
<protein>
    <recommendedName>
        <fullName evidence="11">Zinc metalloprotease</fullName>
        <ecNumber evidence="11">3.4.24.-</ecNumber>
    </recommendedName>
</protein>
<dbReference type="AlphaFoldDB" id="A0A7S7NLQ7"/>
<dbReference type="EC" id="3.4.24.-" evidence="11"/>
<dbReference type="KEGG" id="pfer:IRI77_24315"/>
<feature type="transmembrane region" description="Helical" evidence="11">
    <location>
        <begin position="96"/>
        <end position="120"/>
    </location>
</feature>
<dbReference type="Proteomes" id="UP000593892">
    <property type="component" value="Chromosome"/>
</dbReference>
<keyword evidence="11" id="KW-0479">Metal-binding</keyword>
<feature type="domain" description="PDZ" evidence="12">
    <location>
        <begin position="190"/>
        <end position="247"/>
    </location>
</feature>
<evidence type="ECO:0000256" key="5">
    <source>
        <dbReference type="ARBA" id="ARBA00022692"/>
    </source>
</evidence>
<dbReference type="InterPro" id="IPR008915">
    <property type="entry name" value="Peptidase_M50"/>
</dbReference>
<dbReference type="GO" id="GO:0006508">
    <property type="term" value="P:proteolysis"/>
    <property type="evidence" value="ECO:0007669"/>
    <property type="project" value="UniProtKB-KW"/>
</dbReference>
<dbReference type="InterPro" id="IPR004387">
    <property type="entry name" value="Pept_M50_Zn"/>
</dbReference>
<dbReference type="InterPro" id="IPR036034">
    <property type="entry name" value="PDZ_sf"/>
</dbReference>
<keyword evidence="10 11" id="KW-0472">Membrane</keyword>
<keyword evidence="5 11" id="KW-0812">Transmembrane</keyword>
<accession>A0A7S7NLQ7</accession>
<evidence type="ECO:0000256" key="4">
    <source>
        <dbReference type="ARBA" id="ARBA00022670"/>
    </source>
</evidence>
<dbReference type="CDD" id="cd23081">
    <property type="entry name" value="cpPDZ_EcRseP-like"/>
    <property type="match status" value="1"/>
</dbReference>
<reference evidence="13 14" key="1">
    <citation type="submission" date="2020-10" db="EMBL/GenBank/DDBJ databases">
        <title>Complete genome sequence of Paludibaculum fermentans P105T, a facultatively anaerobic acidobacterium capable of dissimilatory Fe(III) reduction.</title>
        <authorList>
            <person name="Dedysh S.N."/>
            <person name="Beletsky A.V."/>
            <person name="Kulichevskaya I.S."/>
            <person name="Mardanov A.V."/>
            <person name="Ravin N.V."/>
        </authorList>
    </citation>
    <scope>NUCLEOTIDE SEQUENCE [LARGE SCALE GENOMIC DNA]</scope>
    <source>
        <strain evidence="13 14">P105</strain>
    </source>
</reference>
<dbReference type="CDD" id="cd06163">
    <property type="entry name" value="S2P-M50_PDZ_RseP-like"/>
    <property type="match status" value="1"/>
</dbReference>
<dbReference type="PANTHER" id="PTHR42837">
    <property type="entry name" value="REGULATOR OF SIGMA-E PROTEASE RSEP"/>
    <property type="match status" value="1"/>
</dbReference>
<dbReference type="InterPro" id="IPR001478">
    <property type="entry name" value="PDZ"/>
</dbReference>
<dbReference type="EMBL" id="CP063849">
    <property type="protein sequence ID" value="QOY85925.1"/>
    <property type="molecule type" value="Genomic_DNA"/>
</dbReference>
<dbReference type="GO" id="GO:0004222">
    <property type="term" value="F:metalloendopeptidase activity"/>
    <property type="evidence" value="ECO:0007669"/>
    <property type="project" value="InterPro"/>
</dbReference>
<evidence type="ECO:0000256" key="6">
    <source>
        <dbReference type="ARBA" id="ARBA00022801"/>
    </source>
</evidence>
<dbReference type="InterPro" id="IPR041489">
    <property type="entry name" value="PDZ_6"/>
</dbReference>
<dbReference type="Pfam" id="PF02163">
    <property type="entry name" value="Peptidase_M50"/>
    <property type="match status" value="1"/>
</dbReference>
<organism evidence="13 14">
    <name type="scientific">Paludibaculum fermentans</name>
    <dbReference type="NCBI Taxonomy" id="1473598"/>
    <lineage>
        <taxon>Bacteria</taxon>
        <taxon>Pseudomonadati</taxon>
        <taxon>Acidobacteriota</taxon>
        <taxon>Terriglobia</taxon>
        <taxon>Bryobacterales</taxon>
        <taxon>Bryobacteraceae</taxon>
        <taxon>Paludibaculum</taxon>
    </lineage>
</organism>
<dbReference type="PANTHER" id="PTHR42837:SF2">
    <property type="entry name" value="MEMBRANE METALLOPROTEASE ARASP2, CHLOROPLASTIC-RELATED"/>
    <property type="match status" value="1"/>
</dbReference>
<evidence type="ECO:0000259" key="12">
    <source>
        <dbReference type="PROSITE" id="PS50106"/>
    </source>
</evidence>
<feature type="transmembrane region" description="Helical" evidence="11">
    <location>
        <begin position="12"/>
        <end position="31"/>
    </location>
</feature>
<dbReference type="Gene3D" id="2.30.42.10">
    <property type="match status" value="2"/>
</dbReference>
<evidence type="ECO:0000256" key="8">
    <source>
        <dbReference type="ARBA" id="ARBA00022989"/>
    </source>
</evidence>
<evidence type="ECO:0000313" key="13">
    <source>
        <dbReference type="EMBL" id="QOY85925.1"/>
    </source>
</evidence>
<keyword evidence="7 11" id="KW-0862">Zinc</keyword>
<sequence length="440" mass="48571">MVFYQFFENVWWLLVLIGVMIIIHELGHYWAARYFDIRVDTFSIGFGPRLFGFQKGETDFRVAWIPFGGYVRMAGEQPSDEIDPRGFLAKPRWQRLIVVFAGPAMNVVLAVGLLAGLYMVRYPKLASAQGPASIGYVKPDSPAAKAGLREGDIIVQIESKANPTWEDVLLKEVVSASKELPLVIDRKGERIPLSVTPEMDPKAGVGLAGWAEQTDIEVGGLVPGMDAEKKGLQKGDVLISINGQPIRTIYRIHEVLKESDGRAVDIAYRRSQDVKTVSILPHFSDQMGGGGRWLIGVELAPRVIYSKLSPAAAINESVKQNLKGATLIYQFLHAILERRSSPKSLEGPISIARLSGEAAREGPMSFINLMATVSLNLAIFNLLPIPILDGGVILLLLIEMLMRRDLSLALKETVFKLGFVFLMMVVVFVLYNDITKLLPG</sequence>
<gene>
    <name evidence="13" type="primary">rseP</name>
    <name evidence="13" type="ORF">IRI77_24315</name>
</gene>
<dbReference type="GO" id="GO:0016020">
    <property type="term" value="C:membrane"/>
    <property type="evidence" value="ECO:0007669"/>
    <property type="project" value="UniProtKB-SubCell"/>
</dbReference>
<feature type="transmembrane region" description="Helical" evidence="11">
    <location>
        <begin position="377"/>
        <end position="401"/>
    </location>
</feature>
<feature type="transmembrane region" description="Helical" evidence="11">
    <location>
        <begin position="413"/>
        <end position="431"/>
    </location>
</feature>
<evidence type="ECO:0000256" key="10">
    <source>
        <dbReference type="ARBA" id="ARBA00023136"/>
    </source>
</evidence>
<dbReference type="PROSITE" id="PS50106">
    <property type="entry name" value="PDZ"/>
    <property type="match status" value="1"/>
</dbReference>
<comment type="similarity">
    <text evidence="3 11">Belongs to the peptidase M50B family.</text>
</comment>
<dbReference type="SUPFAM" id="SSF50156">
    <property type="entry name" value="PDZ domain-like"/>
    <property type="match status" value="2"/>
</dbReference>
<keyword evidence="9 11" id="KW-0482">Metalloprotease</keyword>
<evidence type="ECO:0000256" key="9">
    <source>
        <dbReference type="ARBA" id="ARBA00023049"/>
    </source>
</evidence>